<accession>A0A4R6RMM5</accession>
<dbReference type="PRINTS" id="PR00081">
    <property type="entry name" value="GDHRDH"/>
</dbReference>
<dbReference type="AlphaFoldDB" id="A0A4R6RMM5"/>
<dbReference type="SMART" id="SM00822">
    <property type="entry name" value="PKS_KR"/>
    <property type="match status" value="1"/>
</dbReference>
<evidence type="ECO:0000259" key="4">
    <source>
        <dbReference type="SMART" id="SM00822"/>
    </source>
</evidence>
<evidence type="ECO:0000256" key="1">
    <source>
        <dbReference type="ARBA" id="ARBA00006484"/>
    </source>
</evidence>
<dbReference type="Proteomes" id="UP000294547">
    <property type="component" value="Unassembled WGS sequence"/>
</dbReference>
<evidence type="ECO:0000256" key="3">
    <source>
        <dbReference type="RuleBase" id="RU000363"/>
    </source>
</evidence>
<dbReference type="InterPro" id="IPR002347">
    <property type="entry name" value="SDR_fam"/>
</dbReference>
<organism evidence="5 6">
    <name type="scientific">Oharaeibacter diazotrophicus</name>
    <dbReference type="NCBI Taxonomy" id="1920512"/>
    <lineage>
        <taxon>Bacteria</taxon>
        <taxon>Pseudomonadati</taxon>
        <taxon>Pseudomonadota</taxon>
        <taxon>Alphaproteobacteria</taxon>
        <taxon>Hyphomicrobiales</taxon>
        <taxon>Pleomorphomonadaceae</taxon>
        <taxon>Oharaeibacter</taxon>
    </lineage>
</organism>
<evidence type="ECO:0000256" key="2">
    <source>
        <dbReference type="ARBA" id="ARBA00023002"/>
    </source>
</evidence>
<dbReference type="PRINTS" id="PR00080">
    <property type="entry name" value="SDRFAMILY"/>
</dbReference>
<dbReference type="PROSITE" id="PS00061">
    <property type="entry name" value="ADH_SHORT"/>
    <property type="match status" value="1"/>
</dbReference>
<dbReference type="RefSeq" id="WP_126535692.1">
    <property type="nucleotide sequence ID" value="NZ_BSPM01000008.1"/>
</dbReference>
<dbReference type="InterPro" id="IPR036291">
    <property type="entry name" value="NAD(P)-bd_dom_sf"/>
</dbReference>
<comment type="caution">
    <text evidence="5">The sequence shown here is derived from an EMBL/GenBank/DDBJ whole genome shotgun (WGS) entry which is preliminary data.</text>
</comment>
<dbReference type="Gene3D" id="3.40.50.720">
    <property type="entry name" value="NAD(P)-binding Rossmann-like Domain"/>
    <property type="match status" value="1"/>
</dbReference>
<gene>
    <name evidence="5" type="ORF">EDD54_1177</name>
</gene>
<dbReference type="InterPro" id="IPR020904">
    <property type="entry name" value="Sc_DH/Rdtase_CS"/>
</dbReference>
<dbReference type="OrthoDB" id="7593130at2"/>
<dbReference type="SUPFAM" id="SSF51735">
    <property type="entry name" value="NAD(P)-binding Rossmann-fold domains"/>
    <property type="match status" value="1"/>
</dbReference>
<keyword evidence="6" id="KW-1185">Reference proteome</keyword>
<keyword evidence="2" id="KW-0560">Oxidoreductase</keyword>
<evidence type="ECO:0000313" key="5">
    <source>
        <dbReference type="EMBL" id="TDP87287.1"/>
    </source>
</evidence>
<dbReference type="GO" id="GO:0016491">
    <property type="term" value="F:oxidoreductase activity"/>
    <property type="evidence" value="ECO:0007669"/>
    <property type="project" value="UniProtKB-KW"/>
</dbReference>
<dbReference type="PANTHER" id="PTHR44169">
    <property type="entry name" value="NADPH-DEPENDENT 1-ACYLDIHYDROXYACETONE PHOSPHATE REDUCTASE"/>
    <property type="match status" value="1"/>
</dbReference>
<dbReference type="InterPro" id="IPR057326">
    <property type="entry name" value="KR_dom"/>
</dbReference>
<sequence length="241" mass="24811">MRIQSTVALVTGANRGIGREIVSALVAAGAAKVYAAARDVARLAETVAIAPDRVVPLALDVADRQAVAALATAVPDLRLLVNNAGVLDFGSALDMAPEAIERNFTVNFYGPLLTTRALAPVIAGNGGGAVVNIASVVALASMPALAGYNASKAALWSLSQSQRGSLAPLGIAVHTVFPGPVDTDMAAEITFPKTSPADVARAIVEGIESGRDDIFPDPMSASVYEAWRADHKAIERQFAAV</sequence>
<reference evidence="5 6" key="1">
    <citation type="submission" date="2019-03" db="EMBL/GenBank/DDBJ databases">
        <title>Genomic Encyclopedia of Type Strains, Phase IV (KMG-IV): sequencing the most valuable type-strain genomes for metagenomic binning, comparative biology and taxonomic classification.</title>
        <authorList>
            <person name="Goeker M."/>
        </authorList>
    </citation>
    <scope>NUCLEOTIDE SEQUENCE [LARGE SCALE GENOMIC DNA]</scope>
    <source>
        <strain evidence="5 6">DSM 102969</strain>
    </source>
</reference>
<protein>
    <submittedName>
        <fullName evidence="5">Short-subunit dehydrogenase</fullName>
    </submittedName>
</protein>
<name>A0A4R6RMM5_9HYPH</name>
<proteinExistence type="inferred from homology"/>
<dbReference type="EMBL" id="SNXY01000006">
    <property type="protein sequence ID" value="TDP87287.1"/>
    <property type="molecule type" value="Genomic_DNA"/>
</dbReference>
<evidence type="ECO:0000313" key="6">
    <source>
        <dbReference type="Proteomes" id="UP000294547"/>
    </source>
</evidence>
<dbReference type="PANTHER" id="PTHR44169:SF6">
    <property type="entry name" value="NADPH-DEPENDENT 1-ACYLDIHYDROXYACETONE PHOSPHATE REDUCTASE"/>
    <property type="match status" value="1"/>
</dbReference>
<feature type="domain" description="Ketoreductase" evidence="4">
    <location>
        <begin position="6"/>
        <end position="184"/>
    </location>
</feature>
<dbReference type="Pfam" id="PF00106">
    <property type="entry name" value="adh_short"/>
    <property type="match status" value="1"/>
</dbReference>
<comment type="similarity">
    <text evidence="1 3">Belongs to the short-chain dehydrogenases/reductases (SDR) family.</text>
</comment>